<reference evidence="3" key="1">
    <citation type="journal article" date="2014" name="Proc. Natl. Acad. Sci. U.S.A.">
        <title>Extensive sampling of basidiomycete genomes demonstrates inadequacy of the white-rot/brown-rot paradigm for wood decay fungi.</title>
        <authorList>
            <person name="Riley R."/>
            <person name="Salamov A.A."/>
            <person name="Brown D.W."/>
            <person name="Nagy L.G."/>
            <person name="Floudas D."/>
            <person name="Held B.W."/>
            <person name="Levasseur A."/>
            <person name="Lombard V."/>
            <person name="Morin E."/>
            <person name="Otillar R."/>
            <person name="Lindquist E.A."/>
            <person name="Sun H."/>
            <person name="LaButti K.M."/>
            <person name="Schmutz J."/>
            <person name="Jabbour D."/>
            <person name="Luo H."/>
            <person name="Baker S.E."/>
            <person name="Pisabarro A.G."/>
            <person name="Walton J.D."/>
            <person name="Blanchette R.A."/>
            <person name="Henrissat B."/>
            <person name="Martin F."/>
            <person name="Cullen D."/>
            <person name="Hibbett D.S."/>
            <person name="Grigoriev I.V."/>
        </authorList>
    </citation>
    <scope>NUCLEOTIDE SEQUENCE [LARGE SCALE GENOMIC DNA]</scope>
    <source>
        <strain evidence="3">CBS 339.88</strain>
    </source>
</reference>
<evidence type="ECO:0000313" key="2">
    <source>
        <dbReference type="EMBL" id="KDR70487.1"/>
    </source>
</evidence>
<accession>A0A067SKH1</accession>
<protein>
    <submittedName>
        <fullName evidence="2">Uncharacterized protein</fullName>
    </submittedName>
</protein>
<name>A0A067SKH1_GALM3</name>
<feature type="compositionally biased region" description="Low complexity" evidence="1">
    <location>
        <begin position="75"/>
        <end position="84"/>
    </location>
</feature>
<evidence type="ECO:0000256" key="1">
    <source>
        <dbReference type="SAM" id="MobiDB-lite"/>
    </source>
</evidence>
<dbReference type="AlphaFoldDB" id="A0A067SKH1"/>
<evidence type="ECO:0000313" key="3">
    <source>
        <dbReference type="Proteomes" id="UP000027222"/>
    </source>
</evidence>
<feature type="region of interest" description="Disordered" evidence="1">
    <location>
        <begin position="62"/>
        <end position="90"/>
    </location>
</feature>
<organism evidence="2 3">
    <name type="scientific">Galerina marginata (strain CBS 339.88)</name>
    <dbReference type="NCBI Taxonomy" id="685588"/>
    <lineage>
        <taxon>Eukaryota</taxon>
        <taxon>Fungi</taxon>
        <taxon>Dikarya</taxon>
        <taxon>Basidiomycota</taxon>
        <taxon>Agaricomycotina</taxon>
        <taxon>Agaricomycetes</taxon>
        <taxon>Agaricomycetidae</taxon>
        <taxon>Agaricales</taxon>
        <taxon>Agaricineae</taxon>
        <taxon>Strophariaceae</taxon>
        <taxon>Galerina</taxon>
    </lineage>
</organism>
<dbReference type="Proteomes" id="UP000027222">
    <property type="component" value="Unassembled WGS sequence"/>
</dbReference>
<keyword evidence="3" id="KW-1185">Reference proteome</keyword>
<sequence>MADRYNPVFKLQAEFTPEAAVAALPAPIVQPPAGSGCGPSCWKSLPILPRCAALLHPPSLSPSSSLFRRPPPSVLLPSQPSSRPARPDTRVDGTIAAVTDSPWLVDEYKVSAAGGGTSTRWRVFDGAGRGWAAGATGAVVADVARALLLRRIGMRIGMREVNDETVSHPRLPSLLPTAASALCTRLDFATSASATTTPSPRLQPMTMADRYHPSFKLQAESTPDAAVAAFPAVAPSSFLLCPSPAFLVSSHFYHVFRPESNQSRADRKTAAGPGAWAWARG</sequence>
<dbReference type="EMBL" id="KL142397">
    <property type="protein sequence ID" value="KDR70487.1"/>
    <property type="molecule type" value="Genomic_DNA"/>
</dbReference>
<dbReference type="HOGENOM" id="CLU_990599_0_0_1"/>
<gene>
    <name evidence="2" type="ORF">GALMADRAFT_144767</name>
</gene>
<proteinExistence type="predicted"/>